<dbReference type="STRING" id="630390.A0A0C4FAS3"/>
<reference evidence="2 3" key="3">
    <citation type="journal article" date="2017" name="G3 (Bethesda)">
        <title>Comparative analysis highlights variable genome content of wheat rusts and divergence of the mating loci.</title>
        <authorList>
            <person name="Cuomo C.A."/>
            <person name="Bakkeren G."/>
            <person name="Khalil H.B."/>
            <person name="Panwar V."/>
            <person name="Joly D."/>
            <person name="Linning R."/>
            <person name="Sakthikumar S."/>
            <person name="Song X."/>
            <person name="Adiconis X."/>
            <person name="Fan L."/>
            <person name="Goldberg J.M."/>
            <person name="Levin J.Z."/>
            <person name="Young S."/>
            <person name="Zeng Q."/>
            <person name="Anikster Y."/>
            <person name="Bruce M."/>
            <person name="Wang M."/>
            <person name="Yin C."/>
            <person name="McCallum B."/>
            <person name="Szabo L.J."/>
            <person name="Hulbert S."/>
            <person name="Chen X."/>
            <person name="Fellers J.P."/>
        </authorList>
    </citation>
    <scope>NUCLEOTIDE SEQUENCE</scope>
    <source>
        <strain evidence="2">isolate 1-1 / race 1 (BBBD)</strain>
        <strain evidence="3">Isolate 1-1 / race 1 (BBBD)</strain>
    </source>
</reference>
<dbReference type="Proteomes" id="UP000005240">
    <property type="component" value="Unassembled WGS sequence"/>
</dbReference>
<reference evidence="1" key="2">
    <citation type="submission" date="2016-05" db="EMBL/GenBank/DDBJ databases">
        <title>Comparative analysis highlights variable genome content of wheat rusts and divergence of the mating loci.</title>
        <authorList>
            <person name="Cuomo C.A."/>
            <person name="Bakkeren G."/>
            <person name="Szabo L."/>
            <person name="Khalil H."/>
            <person name="Joly D."/>
            <person name="Goldberg J."/>
            <person name="Young S."/>
            <person name="Zeng Q."/>
            <person name="Fellers J."/>
        </authorList>
    </citation>
    <scope>NUCLEOTIDE SEQUENCE [LARGE SCALE GENOMIC DNA]</scope>
    <source>
        <strain evidence="1">1-1 BBBD Race 1</strain>
    </source>
</reference>
<dbReference type="AlphaFoldDB" id="A0A0C4FAS3"/>
<reference evidence="2" key="4">
    <citation type="submission" date="2025-05" db="UniProtKB">
        <authorList>
            <consortium name="EnsemblFungi"/>
        </authorList>
    </citation>
    <scope>IDENTIFICATION</scope>
    <source>
        <strain evidence="2">isolate 1-1 / race 1 (BBBD)</strain>
    </source>
</reference>
<organism evidence="1">
    <name type="scientific">Puccinia triticina (isolate 1-1 / race 1 (BBBD))</name>
    <name type="common">Brown leaf rust fungus</name>
    <dbReference type="NCBI Taxonomy" id="630390"/>
    <lineage>
        <taxon>Eukaryota</taxon>
        <taxon>Fungi</taxon>
        <taxon>Dikarya</taxon>
        <taxon>Basidiomycota</taxon>
        <taxon>Pucciniomycotina</taxon>
        <taxon>Pucciniomycetes</taxon>
        <taxon>Pucciniales</taxon>
        <taxon>Pucciniaceae</taxon>
        <taxon>Puccinia</taxon>
    </lineage>
</organism>
<proteinExistence type="predicted"/>
<sequence length="148" mass="16506">MQQVPQLCAVWCAKASRPFSALGEQTHQGILHPTVVQHLPTQKAVSNNIGQLYTAVQYSIIKSLKAHTGAIYLVLDVWQSPNGYNPLGTVIYRMVEDKADGFYLKAMPLDFVRLKKSHTGFYLAEKVQLIVDKFGLRDKVQCGVSLLC</sequence>
<dbReference type="EMBL" id="ADAS02000077">
    <property type="protein sequence ID" value="OAV91624.1"/>
    <property type="molecule type" value="Genomic_DNA"/>
</dbReference>
<dbReference type="EnsemblFungi" id="PTTG_10316-t43_1">
    <property type="protein sequence ID" value="PTTG_10316-t43_1-p1"/>
    <property type="gene ID" value="PTTG_10316"/>
</dbReference>
<name>A0A0C4FAS3_PUCT1</name>
<evidence type="ECO:0000313" key="3">
    <source>
        <dbReference type="Proteomes" id="UP000005240"/>
    </source>
</evidence>
<keyword evidence="3" id="KW-1185">Reference proteome</keyword>
<protein>
    <submittedName>
        <fullName evidence="1 2">Uncharacterized protein</fullName>
    </submittedName>
</protein>
<dbReference type="VEuPathDB" id="FungiDB:PTTG_10316"/>
<evidence type="ECO:0000313" key="1">
    <source>
        <dbReference type="EMBL" id="OAV91624.1"/>
    </source>
</evidence>
<evidence type="ECO:0000313" key="2">
    <source>
        <dbReference type="EnsemblFungi" id="PTTG_10316-t43_1-p1"/>
    </source>
</evidence>
<gene>
    <name evidence="1" type="ORF">PTTG_10316</name>
</gene>
<dbReference type="OrthoDB" id="2284502at2759"/>
<reference evidence="1" key="1">
    <citation type="submission" date="2009-11" db="EMBL/GenBank/DDBJ databases">
        <authorList>
            <consortium name="The Broad Institute Genome Sequencing Platform"/>
            <person name="Ward D."/>
            <person name="Feldgarden M."/>
            <person name="Earl A."/>
            <person name="Young S.K."/>
            <person name="Zeng Q."/>
            <person name="Koehrsen M."/>
            <person name="Alvarado L."/>
            <person name="Berlin A."/>
            <person name="Bochicchio J."/>
            <person name="Borenstein D."/>
            <person name="Chapman S.B."/>
            <person name="Chen Z."/>
            <person name="Engels R."/>
            <person name="Freedman E."/>
            <person name="Gellesch M."/>
            <person name="Goldberg J."/>
            <person name="Griggs A."/>
            <person name="Gujja S."/>
            <person name="Heilman E."/>
            <person name="Heiman D."/>
            <person name="Hepburn T."/>
            <person name="Howarth C."/>
            <person name="Jen D."/>
            <person name="Larson L."/>
            <person name="Lewis B."/>
            <person name="Mehta T."/>
            <person name="Park D."/>
            <person name="Pearson M."/>
            <person name="Roberts A."/>
            <person name="Saif S."/>
            <person name="Shea T."/>
            <person name="Shenoy N."/>
            <person name="Sisk P."/>
            <person name="Stolte C."/>
            <person name="Sykes S."/>
            <person name="Thomson T."/>
            <person name="Walk T."/>
            <person name="White J."/>
            <person name="Yandava C."/>
            <person name="Izard J."/>
            <person name="Baranova O.V."/>
            <person name="Blanton J.M."/>
            <person name="Tanner A.C."/>
            <person name="Dewhirst F.E."/>
            <person name="Haas B."/>
            <person name="Nusbaum C."/>
            <person name="Birren B."/>
        </authorList>
    </citation>
    <scope>NUCLEOTIDE SEQUENCE [LARGE SCALE GENOMIC DNA]</scope>
    <source>
        <strain evidence="1">1-1 BBBD Race 1</strain>
    </source>
</reference>
<accession>A0A0C4FAS3</accession>